<dbReference type="SUPFAM" id="SSF55895">
    <property type="entry name" value="Ribonuclease Rh-like"/>
    <property type="match status" value="1"/>
</dbReference>
<comment type="similarity">
    <text evidence="1 3">Belongs to the RNase T2 family.</text>
</comment>
<keyword evidence="6" id="KW-1185">Reference proteome</keyword>
<proteinExistence type="inferred from homology"/>
<organism evidence="5 6">
    <name type="scientific">Kwoniella heveanensis BCC8398</name>
    <dbReference type="NCBI Taxonomy" id="1296120"/>
    <lineage>
        <taxon>Eukaryota</taxon>
        <taxon>Fungi</taxon>
        <taxon>Dikarya</taxon>
        <taxon>Basidiomycota</taxon>
        <taxon>Agaricomycotina</taxon>
        <taxon>Tremellomycetes</taxon>
        <taxon>Tremellales</taxon>
        <taxon>Cryptococcaceae</taxon>
        <taxon>Kwoniella</taxon>
    </lineage>
</organism>
<evidence type="ECO:0000256" key="1">
    <source>
        <dbReference type="ARBA" id="ARBA00007469"/>
    </source>
</evidence>
<dbReference type="AlphaFoldDB" id="A0A1B9GS06"/>
<dbReference type="GO" id="GO:0033897">
    <property type="term" value="F:ribonuclease T2 activity"/>
    <property type="evidence" value="ECO:0007669"/>
    <property type="project" value="UniProtKB-EC"/>
</dbReference>
<dbReference type="GO" id="GO:0003723">
    <property type="term" value="F:RNA binding"/>
    <property type="evidence" value="ECO:0007669"/>
    <property type="project" value="InterPro"/>
</dbReference>
<dbReference type="PROSITE" id="PS00530">
    <property type="entry name" value="RNASE_T2_1"/>
    <property type="match status" value="1"/>
</dbReference>
<dbReference type="Gene3D" id="3.90.730.10">
    <property type="entry name" value="Ribonuclease T2-like"/>
    <property type="match status" value="1"/>
</dbReference>
<gene>
    <name evidence="5" type="ORF">I316_04460</name>
</gene>
<dbReference type="InterPro" id="IPR001568">
    <property type="entry name" value="RNase_T2-like"/>
</dbReference>
<dbReference type="GO" id="GO:0006401">
    <property type="term" value="P:RNA catabolic process"/>
    <property type="evidence" value="ECO:0007669"/>
    <property type="project" value="TreeGrafter"/>
</dbReference>
<keyword evidence="4" id="KW-0732">Signal</keyword>
<dbReference type="EMBL" id="KI669503">
    <property type="protein sequence ID" value="OCF33748.1"/>
    <property type="molecule type" value="Genomic_DNA"/>
</dbReference>
<reference evidence="6" key="2">
    <citation type="submission" date="2013-12" db="EMBL/GenBank/DDBJ databases">
        <title>Evolution of pathogenesis and genome organization in the Tremellales.</title>
        <authorList>
            <person name="Cuomo C."/>
            <person name="Litvintseva A."/>
            <person name="Heitman J."/>
            <person name="Chen Y."/>
            <person name="Sun S."/>
            <person name="Springer D."/>
            <person name="Dromer F."/>
            <person name="Young S."/>
            <person name="Zeng Q."/>
            <person name="Chapman S."/>
            <person name="Gujja S."/>
            <person name="Saif S."/>
            <person name="Birren B."/>
        </authorList>
    </citation>
    <scope>NUCLEOTIDE SEQUENCE [LARGE SCALE GENOMIC DNA]</scope>
    <source>
        <strain evidence="6">BCC8398</strain>
    </source>
</reference>
<evidence type="ECO:0000313" key="5">
    <source>
        <dbReference type="EMBL" id="OCF33748.1"/>
    </source>
</evidence>
<dbReference type="STRING" id="1296120.A0A1B9GS06"/>
<dbReference type="Proteomes" id="UP000092666">
    <property type="component" value="Unassembled WGS sequence"/>
</dbReference>
<feature type="signal peptide" evidence="4">
    <location>
        <begin position="1"/>
        <end position="22"/>
    </location>
</feature>
<sequence>MLNFLTLLPLLPALLFPAPVRAWSSDNHTCALSAPIYSCENTTVIQDTCCSPTEGLVLVTQFWDTYTGLESEGSVLPENSWTIHGLWPDRCDGSYGQYCDLSRQYDPYPSPNTTTGKPDGEWVPVWEGGDIVTPLLQAYGKWDLLAYMNKYWKNLNQPDWVLWQHEYSKHATCFTTFDTGYDGRPDCYGSLYANSTEAALIDYYEAAIKGFVQYPTYEWLEAEGVVPSNETSYDIAGIQKILEERSGAAPYVGCSGPNKDVLTEVWYNTHSLGRPQSGFLKPVDAIGRTTNCNTASGVWYYTRSEGSEAEE</sequence>
<protein>
    <recommendedName>
        <fullName evidence="2">ribonuclease T2</fullName>
        <ecNumber evidence="2">4.6.1.19</ecNumber>
    </recommendedName>
</protein>
<evidence type="ECO:0000256" key="2">
    <source>
        <dbReference type="ARBA" id="ARBA00012571"/>
    </source>
</evidence>
<dbReference type="OrthoDB" id="435754at2759"/>
<feature type="chain" id="PRO_5008627294" description="ribonuclease T2" evidence="4">
    <location>
        <begin position="23"/>
        <end position="311"/>
    </location>
</feature>
<dbReference type="GO" id="GO:0005576">
    <property type="term" value="C:extracellular region"/>
    <property type="evidence" value="ECO:0007669"/>
    <property type="project" value="TreeGrafter"/>
</dbReference>
<dbReference type="PANTHER" id="PTHR11240">
    <property type="entry name" value="RIBONUCLEASE T2"/>
    <property type="match status" value="1"/>
</dbReference>
<evidence type="ECO:0000313" key="6">
    <source>
        <dbReference type="Proteomes" id="UP000092666"/>
    </source>
</evidence>
<reference evidence="5 6" key="1">
    <citation type="submission" date="2013-07" db="EMBL/GenBank/DDBJ databases">
        <title>The Genome Sequence of Cryptococcus heveanensis BCC8398.</title>
        <authorList>
            <consortium name="The Broad Institute Genome Sequencing Platform"/>
            <person name="Cuomo C."/>
            <person name="Litvintseva A."/>
            <person name="Chen Y."/>
            <person name="Heitman J."/>
            <person name="Sun S."/>
            <person name="Springer D."/>
            <person name="Dromer F."/>
            <person name="Young S.K."/>
            <person name="Zeng Q."/>
            <person name="Gargeya S."/>
            <person name="Fitzgerald M."/>
            <person name="Abouelleil A."/>
            <person name="Alvarado L."/>
            <person name="Berlin A.M."/>
            <person name="Chapman S.B."/>
            <person name="Dewar J."/>
            <person name="Goldberg J."/>
            <person name="Griggs A."/>
            <person name="Gujja S."/>
            <person name="Hansen M."/>
            <person name="Howarth C."/>
            <person name="Imamovic A."/>
            <person name="Larimer J."/>
            <person name="McCowan C."/>
            <person name="Murphy C."/>
            <person name="Pearson M."/>
            <person name="Priest M."/>
            <person name="Roberts A."/>
            <person name="Saif S."/>
            <person name="Shea T."/>
            <person name="Sykes S."/>
            <person name="Wortman J."/>
            <person name="Nusbaum C."/>
            <person name="Birren B."/>
        </authorList>
    </citation>
    <scope>NUCLEOTIDE SEQUENCE [LARGE SCALE GENOMIC DNA]</scope>
    <source>
        <strain evidence="5 6">BCC8398</strain>
    </source>
</reference>
<name>A0A1B9GS06_9TREE</name>
<accession>A0A1B9GS06</accession>
<dbReference type="InterPro" id="IPR036430">
    <property type="entry name" value="RNase_T2-like_sf"/>
</dbReference>
<dbReference type="Pfam" id="PF00445">
    <property type="entry name" value="Ribonuclease_T2"/>
    <property type="match status" value="1"/>
</dbReference>
<dbReference type="InterPro" id="IPR033130">
    <property type="entry name" value="RNase_T2_His_AS_2"/>
</dbReference>
<evidence type="ECO:0000256" key="4">
    <source>
        <dbReference type="SAM" id="SignalP"/>
    </source>
</evidence>
<dbReference type="PANTHER" id="PTHR11240:SF17">
    <property type="entry name" value="RIBONUCLEASE T2"/>
    <property type="match status" value="1"/>
</dbReference>
<dbReference type="PROSITE" id="PS00531">
    <property type="entry name" value="RNASE_T2_2"/>
    <property type="match status" value="1"/>
</dbReference>
<dbReference type="InterPro" id="IPR018188">
    <property type="entry name" value="RNase_T2_His_AS_1"/>
</dbReference>
<evidence type="ECO:0000256" key="3">
    <source>
        <dbReference type="RuleBase" id="RU004328"/>
    </source>
</evidence>
<dbReference type="EC" id="4.6.1.19" evidence="2"/>